<dbReference type="EMBL" id="MFQS01000030">
    <property type="protein sequence ID" value="OGH82755.1"/>
    <property type="molecule type" value="Genomic_DNA"/>
</dbReference>
<dbReference type="SUPFAM" id="SSF47598">
    <property type="entry name" value="Ribbon-helix-helix"/>
    <property type="match status" value="1"/>
</dbReference>
<dbReference type="GO" id="GO:0006355">
    <property type="term" value="P:regulation of DNA-templated transcription"/>
    <property type="evidence" value="ECO:0007669"/>
    <property type="project" value="InterPro"/>
</dbReference>
<dbReference type="InterPro" id="IPR010985">
    <property type="entry name" value="Ribbon_hlx_hlx"/>
</dbReference>
<proteinExistence type="predicted"/>
<evidence type="ECO:0008006" key="3">
    <source>
        <dbReference type="Google" id="ProtNLM"/>
    </source>
</evidence>
<evidence type="ECO:0000313" key="1">
    <source>
        <dbReference type="EMBL" id="OGH82755.1"/>
    </source>
</evidence>
<organism evidence="1 2">
    <name type="scientific">Candidatus Magasanikbacteria bacterium RIFOXYB1_FULL_40_15</name>
    <dbReference type="NCBI Taxonomy" id="1798697"/>
    <lineage>
        <taxon>Bacteria</taxon>
        <taxon>Candidatus Magasanikiibacteriota</taxon>
    </lineage>
</organism>
<sequence length="59" mass="6842">MAKTVKKAVKMGNYASTSEFFRHLLRDWQEGKLLAELNESRLEIAHNRGIVLKSLKDLR</sequence>
<dbReference type="STRING" id="1798697.A2373_03885"/>
<accession>A0A1F6NFX3</accession>
<protein>
    <recommendedName>
        <fullName evidence="3">Ribbon-helix-helix protein CopG domain-containing protein</fullName>
    </recommendedName>
</protein>
<reference evidence="1 2" key="1">
    <citation type="journal article" date="2016" name="Nat. Commun.">
        <title>Thousands of microbial genomes shed light on interconnected biogeochemical processes in an aquifer system.</title>
        <authorList>
            <person name="Anantharaman K."/>
            <person name="Brown C.T."/>
            <person name="Hug L.A."/>
            <person name="Sharon I."/>
            <person name="Castelle C.J."/>
            <person name="Probst A.J."/>
            <person name="Thomas B.C."/>
            <person name="Singh A."/>
            <person name="Wilkins M.J."/>
            <person name="Karaoz U."/>
            <person name="Brodie E.L."/>
            <person name="Williams K.H."/>
            <person name="Hubbard S.S."/>
            <person name="Banfield J.F."/>
        </authorList>
    </citation>
    <scope>NUCLEOTIDE SEQUENCE [LARGE SCALE GENOMIC DNA]</scope>
</reference>
<comment type="caution">
    <text evidence="1">The sequence shown here is derived from an EMBL/GenBank/DDBJ whole genome shotgun (WGS) entry which is preliminary data.</text>
</comment>
<name>A0A1F6NFX3_9BACT</name>
<evidence type="ECO:0000313" key="2">
    <source>
        <dbReference type="Proteomes" id="UP000176300"/>
    </source>
</evidence>
<dbReference type="Gene3D" id="6.10.10.120">
    <property type="entry name" value="Antitoxin ParD1-like"/>
    <property type="match status" value="1"/>
</dbReference>
<gene>
    <name evidence="1" type="ORF">A2373_03885</name>
</gene>
<dbReference type="Proteomes" id="UP000176300">
    <property type="component" value="Unassembled WGS sequence"/>
</dbReference>
<dbReference type="AlphaFoldDB" id="A0A1F6NFX3"/>
<dbReference type="InterPro" id="IPR038296">
    <property type="entry name" value="ParD_sf"/>
</dbReference>